<dbReference type="OrthoDB" id="5327538at2759"/>
<keyword evidence="2" id="KW-0808">Transferase</keyword>
<dbReference type="InterPro" id="IPR051678">
    <property type="entry name" value="AGP_Transferase"/>
</dbReference>
<dbReference type="Gene3D" id="3.90.1200.10">
    <property type="match status" value="1"/>
</dbReference>
<dbReference type="InterPro" id="IPR011009">
    <property type="entry name" value="Kinase-like_dom_sf"/>
</dbReference>
<dbReference type="PANTHER" id="PTHR21310">
    <property type="entry name" value="AMINOGLYCOSIDE PHOSPHOTRANSFERASE-RELATED-RELATED"/>
    <property type="match status" value="1"/>
</dbReference>
<dbReference type="Pfam" id="PF01636">
    <property type="entry name" value="APH"/>
    <property type="match status" value="1"/>
</dbReference>
<name>A0A8H4PAZ4_9HYPO</name>
<sequence length="510" mass="57707">MKEKRERIYRYAKFNLDALLALGEKLRGRPCTCDTTKPPKFGSLNWVVFLLFDDGIEWVFRSPRTGLSAILTDESASKMLVSEASTLKYLRAHSSIPVPEVYSYSGSKDNDIGVPYMLQSKATGRALSEYDWADVSREPPGYKLPWPLLPLSEEDRQAIMRKLGTIMSRLSEIRFEKIGSIFEDGHGDFRIGECLSPSLLWQWRDSIEGGLDRGPFSTEAEYLKSLISAFTSHAKELVMNPHAFFAPIPESLDYPTWESYRTAAGRWNDFIGIGDRIEGSKNRLSYCIAGQFLQDMIPQLSSTTTGGFTLSHPDLHLGNIFVDEDLNITCIIDWGSATSGPITELLATPGLAGSSSPPSRAQIDAFGSGFTAEEATKIAPDDWKKGEMMWYFSRLVRLLSKQDYDLFRVLYELAYDVKDSGSVDYPRLFHDRAQQEDNKQLFSELQEDDLAEDEIKKKEEAVFFRAEQKKLDSLAVARKLTLMSEMNTSFVADSRLWRWIEDALRPTESA</sequence>
<accession>A0A8H4PAZ4</accession>
<dbReference type="Proteomes" id="UP000554235">
    <property type="component" value="Unassembled WGS sequence"/>
</dbReference>
<dbReference type="InterPro" id="IPR002575">
    <property type="entry name" value="Aminoglycoside_PTrfase"/>
</dbReference>
<dbReference type="AlphaFoldDB" id="A0A8H4PAZ4"/>
<protein>
    <submittedName>
        <fullName evidence="2">Kinase-like domain</fullName>
    </submittedName>
</protein>
<proteinExistence type="predicted"/>
<comment type="caution">
    <text evidence="2">The sequence shown here is derived from an EMBL/GenBank/DDBJ whole genome shotgun (WGS) entry which is preliminary data.</text>
</comment>
<evidence type="ECO:0000313" key="3">
    <source>
        <dbReference type="Proteomes" id="UP000554235"/>
    </source>
</evidence>
<feature type="domain" description="Aminoglycoside phosphotransferase" evidence="1">
    <location>
        <begin position="302"/>
        <end position="344"/>
    </location>
</feature>
<evidence type="ECO:0000313" key="2">
    <source>
        <dbReference type="EMBL" id="KAF4462691.1"/>
    </source>
</evidence>
<keyword evidence="2" id="KW-0418">Kinase</keyword>
<evidence type="ECO:0000259" key="1">
    <source>
        <dbReference type="Pfam" id="PF01636"/>
    </source>
</evidence>
<organism evidence="2 3">
    <name type="scientific">Fusarium albosuccineum</name>
    <dbReference type="NCBI Taxonomy" id="1237068"/>
    <lineage>
        <taxon>Eukaryota</taxon>
        <taxon>Fungi</taxon>
        <taxon>Dikarya</taxon>
        <taxon>Ascomycota</taxon>
        <taxon>Pezizomycotina</taxon>
        <taxon>Sordariomycetes</taxon>
        <taxon>Hypocreomycetidae</taxon>
        <taxon>Hypocreales</taxon>
        <taxon>Nectriaceae</taxon>
        <taxon>Fusarium</taxon>
        <taxon>Fusarium decemcellulare species complex</taxon>
    </lineage>
</organism>
<dbReference type="GO" id="GO:0016301">
    <property type="term" value="F:kinase activity"/>
    <property type="evidence" value="ECO:0007669"/>
    <property type="project" value="UniProtKB-KW"/>
</dbReference>
<reference evidence="2 3" key="1">
    <citation type="submission" date="2020-01" db="EMBL/GenBank/DDBJ databases">
        <title>Identification and distribution of gene clusters putatively required for synthesis of sphingolipid metabolism inhibitors in phylogenetically diverse species of the filamentous fungus Fusarium.</title>
        <authorList>
            <person name="Kim H.-S."/>
            <person name="Busman M."/>
            <person name="Brown D.W."/>
            <person name="Divon H."/>
            <person name="Uhlig S."/>
            <person name="Proctor R.H."/>
        </authorList>
    </citation>
    <scope>NUCLEOTIDE SEQUENCE [LARGE SCALE GENOMIC DNA]</scope>
    <source>
        <strain evidence="2 3">NRRL 20459</strain>
    </source>
</reference>
<dbReference type="SUPFAM" id="SSF56112">
    <property type="entry name" value="Protein kinase-like (PK-like)"/>
    <property type="match status" value="1"/>
</dbReference>
<gene>
    <name evidence="2" type="ORF">FALBO_10480</name>
</gene>
<keyword evidence="3" id="KW-1185">Reference proteome</keyword>
<dbReference type="EMBL" id="JAADYS010001494">
    <property type="protein sequence ID" value="KAF4462691.1"/>
    <property type="molecule type" value="Genomic_DNA"/>
</dbReference>
<dbReference type="PANTHER" id="PTHR21310:SF15">
    <property type="entry name" value="AMINOGLYCOSIDE PHOSPHOTRANSFERASE DOMAIN-CONTAINING PROTEIN"/>
    <property type="match status" value="1"/>
</dbReference>